<dbReference type="EC" id="6.5.1.1" evidence="2"/>
<dbReference type="InterPro" id="IPR052171">
    <property type="entry name" value="NHEJ_LigD"/>
</dbReference>
<evidence type="ECO:0000313" key="2">
    <source>
        <dbReference type="EMBL" id="AOS63273.1"/>
    </source>
</evidence>
<accession>A0AAC9HQ20</accession>
<reference evidence="3" key="1">
    <citation type="submission" date="2016-03" db="EMBL/GenBank/DDBJ databases">
        <title>Complete genome sequence of the type strain Actinoalloteichus hymeniacidonis DSM 45092.</title>
        <authorList>
            <person name="Schaffert L."/>
            <person name="Albersmeier A."/>
            <person name="Winkler A."/>
            <person name="Kalinowski J."/>
            <person name="Zotchev S."/>
            <person name="Ruckert C."/>
        </authorList>
    </citation>
    <scope>NUCLEOTIDE SEQUENCE [LARGE SCALE GENOMIC DNA]</scope>
    <source>
        <strain evidence="3">HPA177(T) (DSM 45092(T))</strain>
    </source>
</reference>
<dbReference type="PANTHER" id="PTHR42705">
    <property type="entry name" value="BIFUNCTIONAL NON-HOMOLOGOUS END JOINING PROTEIN LIGD"/>
    <property type="match status" value="1"/>
</dbReference>
<keyword evidence="3" id="KW-1185">Reference proteome</keyword>
<evidence type="ECO:0000259" key="1">
    <source>
        <dbReference type="Pfam" id="PF21686"/>
    </source>
</evidence>
<dbReference type="Pfam" id="PF21686">
    <property type="entry name" value="LigD_Prim-Pol"/>
    <property type="match status" value="1"/>
</dbReference>
<name>A0AAC9HQ20_9PSEU</name>
<dbReference type="GO" id="GO:0003910">
    <property type="term" value="F:DNA ligase (ATP) activity"/>
    <property type="evidence" value="ECO:0007669"/>
    <property type="project" value="UniProtKB-EC"/>
</dbReference>
<dbReference type="Gene3D" id="3.90.920.10">
    <property type="entry name" value="DNA primase, PRIM domain"/>
    <property type="match status" value="1"/>
</dbReference>
<proteinExistence type="predicted"/>
<dbReference type="RefSeq" id="WP_069848969.1">
    <property type="nucleotide sequence ID" value="NZ_CP014859.1"/>
</dbReference>
<keyword evidence="2" id="KW-0436">Ligase</keyword>
<dbReference type="Proteomes" id="UP000095210">
    <property type="component" value="Chromosome"/>
</dbReference>
<dbReference type="CDD" id="cd04861">
    <property type="entry name" value="LigD_Pol_like"/>
    <property type="match status" value="1"/>
</dbReference>
<evidence type="ECO:0000313" key="3">
    <source>
        <dbReference type="Proteomes" id="UP000095210"/>
    </source>
</evidence>
<organism evidence="2 3">
    <name type="scientific">Actinoalloteichus hymeniacidonis</name>
    <dbReference type="NCBI Taxonomy" id="340345"/>
    <lineage>
        <taxon>Bacteria</taxon>
        <taxon>Bacillati</taxon>
        <taxon>Actinomycetota</taxon>
        <taxon>Actinomycetes</taxon>
        <taxon>Pseudonocardiales</taxon>
        <taxon>Pseudonocardiaceae</taxon>
        <taxon>Actinoalloteichus</taxon>
    </lineage>
</organism>
<gene>
    <name evidence="2" type="ORF">TL08_12295</name>
</gene>
<dbReference type="EMBL" id="CP014859">
    <property type="protein sequence ID" value="AOS63273.1"/>
    <property type="molecule type" value="Genomic_DNA"/>
</dbReference>
<dbReference type="InterPro" id="IPR014145">
    <property type="entry name" value="LigD_pol_dom"/>
</dbReference>
<dbReference type="NCBIfam" id="TIGR02778">
    <property type="entry name" value="ligD_pol"/>
    <property type="match status" value="1"/>
</dbReference>
<dbReference type="AlphaFoldDB" id="A0AAC9HQ20"/>
<dbReference type="KEGG" id="ahm:TL08_12295"/>
<sequence>MAAHEQVEIDHRVLTLSNPAKVLYPATEDRAEINKRQVIDYYRSVADVLLPQLHGRLLTMRRYPDGIESAGFFQKDAGGRLPSWVHTVSVAHRRRGGSTNHVVCEDESTLVYLANLASLELHIRLCPADRPEYPDRFVVDLDPPPGVGTRELRPLVRAVAERFDELGLTPFLQTTGGKGFHVVAPLIPDCHVDDVLASARRMASDLAAAEPRFTVEQRRDKRGGRVLLDVNRNGHAQTVIAPYSLRARAGAPAAAPITAKELSRAQPAGFHLGNLPRRIAAKGDPWAEMDRHATSATRLHELLGG</sequence>
<feature type="domain" description="DNA ligase D polymerase" evidence="1">
    <location>
        <begin position="35"/>
        <end position="286"/>
    </location>
</feature>
<protein>
    <submittedName>
        <fullName evidence="2">DNA ligase D, polymerase domain</fullName>
        <ecNumber evidence="2">6.5.1.1</ecNumber>
    </submittedName>
</protein>
<dbReference type="PANTHER" id="PTHR42705:SF2">
    <property type="entry name" value="BIFUNCTIONAL NON-HOMOLOGOUS END JOINING PROTEIN LIGD"/>
    <property type="match status" value="1"/>
</dbReference>